<keyword evidence="8" id="KW-1185">Reference proteome</keyword>
<dbReference type="InterPro" id="IPR029058">
    <property type="entry name" value="AB_hydrolase_fold"/>
</dbReference>
<evidence type="ECO:0000256" key="1">
    <source>
        <dbReference type="ARBA" id="ARBA00004141"/>
    </source>
</evidence>
<dbReference type="AlphaFoldDB" id="A0A9D4TI49"/>
<feature type="region of interest" description="Disordered" evidence="6">
    <location>
        <begin position="124"/>
        <end position="150"/>
    </location>
</feature>
<sequence>MDLTVEERYAVASLFTLALHASQWDHNSHECEEPWGEPPAVERDPRLMVRLTEAELDAWWGYDLTAPGGLLDRIYRELQVAPTKVKGLKLLPSAAPSAGSDFFRLMVRDCIAMLDAELAAQLPPLPPRRSSRFGRTADSPVSPQRRTVRDDLFAGLINSDSDDESDDDWAADLEREQKLVASAERTRPPGGLHRHLSQEAEEAVVSITKRLSDGCWSLRSEGSEEEGREQQQGAADEAGVQPLTPPPKQQQQQQQQEKQPQQAAPPPSAAIPSPKAVGAVWELVQCCVGAAPMRPDPSLPKLPRQLAVRWYDARARVALLQVASWLQVPARKVSNLELLLTHGDRAPRTKSLSSQEEDAWERRMRYLKVGAAAVGGGALFAVTGGLAAPAIAAGVGSILGFIGAPVAMAGTVTGFLASTAGAATVTGTMAASGAASTGTRMAYRTAEVSEFGFRELLPAQQQQQQQQRVQGPPPEPVELQAMGSSKVGTPIAAAAAAAAGLADSAAAGAAAGGDPGHLQVLAASSSQSARAQALARRSSCNSMISSGSGSGSSLRGDGSRGQLQLQQQPAPGEQQAAAGEQQTAWQRWFGSSKKEQGEELLLPVPMRAKQSGDVKLALGIFVAGWITQRSDFETTWQGCMDCSDADCFTLVWETTVLLQLNSALGKLLGMQAASQGIQLATHSFFYAGAGLVAALGPTVLLGTASGLFISNAWAVASDRAVKAGKVLAHLLVSGAHGDRPVVLTAHGMGARLVFHCLLELCRLGARGVVQHAVLMGAPVGTEAVRWRMARRAVAGRLVNCFTRKDWLLGVCAGGSSGWMRATAGLVPIEVGGVENVNLSNLVQGHLGYLEEFASIMESLNL</sequence>
<comment type="similarity">
    <text evidence="2">Belongs to the TMCO4 family.</text>
</comment>
<dbReference type="PANTHER" id="PTHR17920">
    <property type="entry name" value="TRANSMEMBRANE AND COILED-COIL DOMAIN-CONTAINING PROTEIN 4 TMCO4"/>
    <property type="match status" value="1"/>
</dbReference>
<feature type="region of interest" description="Disordered" evidence="6">
    <location>
        <begin position="459"/>
        <end position="481"/>
    </location>
</feature>
<reference evidence="7" key="1">
    <citation type="journal article" date="2019" name="Plant J.">
        <title>Chlorella vulgaris genome assembly and annotation reveals the molecular basis for metabolic acclimation to high light conditions.</title>
        <authorList>
            <person name="Cecchin M."/>
            <person name="Marcolungo L."/>
            <person name="Rossato M."/>
            <person name="Girolomoni L."/>
            <person name="Cosentino E."/>
            <person name="Cuine S."/>
            <person name="Li-Beisson Y."/>
            <person name="Delledonne M."/>
            <person name="Ballottari M."/>
        </authorList>
    </citation>
    <scope>NUCLEOTIDE SEQUENCE</scope>
    <source>
        <strain evidence="7">211/11P</strain>
    </source>
</reference>
<evidence type="ECO:0000256" key="2">
    <source>
        <dbReference type="ARBA" id="ARBA00009824"/>
    </source>
</evidence>
<keyword evidence="5" id="KW-0472">Membrane</keyword>
<feature type="region of interest" description="Disordered" evidence="6">
    <location>
        <begin position="539"/>
        <end position="583"/>
    </location>
</feature>
<evidence type="ECO:0000256" key="3">
    <source>
        <dbReference type="ARBA" id="ARBA00022692"/>
    </source>
</evidence>
<feature type="region of interest" description="Disordered" evidence="6">
    <location>
        <begin position="180"/>
        <end position="199"/>
    </location>
</feature>
<comment type="caution">
    <text evidence="7">The sequence shown here is derived from an EMBL/GenBank/DDBJ whole genome shotgun (WGS) entry which is preliminary data.</text>
</comment>
<dbReference type="OrthoDB" id="515183at2759"/>
<accession>A0A9D4TI49</accession>
<dbReference type="Proteomes" id="UP001055712">
    <property type="component" value="Unassembled WGS sequence"/>
</dbReference>
<dbReference type="SUPFAM" id="SSF53474">
    <property type="entry name" value="alpha/beta-Hydrolases"/>
    <property type="match status" value="1"/>
</dbReference>
<evidence type="ECO:0000256" key="6">
    <source>
        <dbReference type="SAM" id="MobiDB-lite"/>
    </source>
</evidence>
<protein>
    <submittedName>
        <fullName evidence="7">Uncharacterized protein</fullName>
    </submittedName>
</protein>
<dbReference type="InterPro" id="IPR007941">
    <property type="entry name" value="DUF726"/>
</dbReference>
<comment type="subcellular location">
    <subcellularLocation>
        <location evidence="1">Membrane</location>
        <topology evidence="1">Multi-pass membrane protein</topology>
    </subcellularLocation>
</comment>
<feature type="region of interest" description="Disordered" evidence="6">
    <location>
        <begin position="219"/>
        <end position="273"/>
    </location>
</feature>
<feature type="compositionally biased region" description="Low complexity" evidence="6">
    <location>
        <begin position="230"/>
        <end position="242"/>
    </location>
</feature>
<proteinExistence type="inferred from homology"/>
<dbReference type="Pfam" id="PF05277">
    <property type="entry name" value="DUF726"/>
    <property type="match status" value="2"/>
</dbReference>
<dbReference type="EMBL" id="SIDB01000011">
    <property type="protein sequence ID" value="KAI3426087.1"/>
    <property type="molecule type" value="Genomic_DNA"/>
</dbReference>
<evidence type="ECO:0000256" key="5">
    <source>
        <dbReference type="ARBA" id="ARBA00023136"/>
    </source>
</evidence>
<evidence type="ECO:0000313" key="8">
    <source>
        <dbReference type="Proteomes" id="UP001055712"/>
    </source>
</evidence>
<name>A0A9D4TI49_CHLVU</name>
<dbReference type="PANTHER" id="PTHR17920:SF3">
    <property type="entry name" value="TRANSMEMBRANE AND COILED-COIL DOMAIN-CONTAINING PROTEIN 4"/>
    <property type="match status" value="1"/>
</dbReference>
<gene>
    <name evidence="7" type="ORF">D9Q98_008055</name>
</gene>
<keyword evidence="3" id="KW-0812">Transmembrane</keyword>
<feature type="compositionally biased region" description="Low complexity" evidence="6">
    <location>
        <begin position="539"/>
        <end position="582"/>
    </location>
</feature>
<organism evidence="7 8">
    <name type="scientific">Chlorella vulgaris</name>
    <name type="common">Green alga</name>
    <dbReference type="NCBI Taxonomy" id="3077"/>
    <lineage>
        <taxon>Eukaryota</taxon>
        <taxon>Viridiplantae</taxon>
        <taxon>Chlorophyta</taxon>
        <taxon>core chlorophytes</taxon>
        <taxon>Trebouxiophyceae</taxon>
        <taxon>Chlorellales</taxon>
        <taxon>Chlorellaceae</taxon>
        <taxon>Chlorella clade</taxon>
        <taxon>Chlorella</taxon>
    </lineage>
</organism>
<evidence type="ECO:0000256" key="4">
    <source>
        <dbReference type="ARBA" id="ARBA00022989"/>
    </source>
</evidence>
<dbReference type="GO" id="GO:0016020">
    <property type="term" value="C:membrane"/>
    <property type="evidence" value="ECO:0007669"/>
    <property type="project" value="UniProtKB-SubCell"/>
</dbReference>
<evidence type="ECO:0000313" key="7">
    <source>
        <dbReference type="EMBL" id="KAI3426087.1"/>
    </source>
</evidence>
<feature type="compositionally biased region" description="Low complexity" evidence="6">
    <location>
        <begin position="249"/>
        <end position="262"/>
    </location>
</feature>
<keyword evidence="4" id="KW-1133">Transmembrane helix</keyword>
<reference evidence="7" key="2">
    <citation type="submission" date="2020-11" db="EMBL/GenBank/DDBJ databases">
        <authorList>
            <person name="Cecchin M."/>
            <person name="Marcolungo L."/>
            <person name="Rossato M."/>
            <person name="Girolomoni L."/>
            <person name="Cosentino E."/>
            <person name="Cuine S."/>
            <person name="Li-Beisson Y."/>
            <person name="Delledonne M."/>
            <person name="Ballottari M."/>
        </authorList>
    </citation>
    <scope>NUCLEOTIDE SEQUENCE</scope>
    <source>
        <strain evidence="7">211/11P</strain>
        <tissue evidence="7">Whole cell</tissue>
    </source>
</reference>